<evidence type="ECO:0000313" key="2">
    <source>
        <dbReference type="Proteomes" id="UP000002217"/>
    </source>
</evidence>
<dbReference type="RefSeq" id="WP_015759109.1">
    <property type="nucleotide sequence ID" value="NC_013216.1"/>
</dbReference>
<reference evidence="1 2" key="1">
    <citation type="journal article" date="2009" name="Stand. Genomic Sci.">
        <title>Complete genome sequence of Desulfotomaculum acetoxidans type strain (5575).</title>
        <authorList>
            <person name="Spring S."/>
            <person name="Lapidus A."/>
            <person name="Schroder M."/>
            <person name="Gleim D."/>
            <person name="Sims D."/>
            <person name="Meincke L."/>
            <person name="Glavina Del Rio T."/>
            <person name="Tice H."/>
            <person name="Copeland A."/>
            <person name="Cheng J.F."/>
            <person name="Lucas S."/>
            <person name="Chen F."/>
            <person name="Nolan M."/>
            <person name="Bruce D."/>
            <person name="Goodwin L."/>
            <person name="Pitluck S."/>
            <person name="Ivanova N."/>
            <person name="Mavromatis K."/>
            <person name="Mikhailova N."/>
            <person name="Pati A."/>
            <person name="Chen A."/>
            <person name="Palaniappan K."/>
            <person name="Land M."/>
            <person name="Hauser L."/>
            <person name="Chang Y.J."/>
            <person name="Jeffries C.D."/>
            <person name="Chain P."/>
            <person name="Saunders E."/>
            <person name="Brettin T."/>
            <person name="Detter J.C."/>
            <person name="Goker M."/>
            <person name="Bristow J."/>
            <person name="Eisen J.A."/>
            <person name="Markowitz V."/>
            <person name="Hugenholtz P."/>
            <person name="Kyrpides N.C."/>
            <person name="Klenk H.P."/>
            <person name="Han C."/>
        </authorList>
    </citation>
    <scope>NUCLEOTIDE SEQUENCE [LARGE SCALE GENOMIC DNA]</scope>
    <source>
        <strain evidence="2">ATCC 49208 / DSM 771 / VKM B-1644</strain>
    </source>
</reference>
<proteinExistence type="predicted"/>
<organism evidence="1 2">
    <name type="scientific">Desulfofarcimen acetoxidans (strain ATCC 49208 / DSM 771 / KCTC 5769 / VKM B-1644 / 5575)</name>
    <name type="common">Desulfotomaculum acetoxidans</name>
    <dbReference type="NCBI Taxonomy" id="485916"/>
    <lineage>
        <taxon>Bacteria</taxon>
        <taxon>Bacillati</taxon>
        <taxon>Bacillota</taxon>
        <taxon>Clostridia</taxon>
        <taxon>Eubacteriales</taxon>
        <taxon>Peptococcaceae</taxon>
        <taxon>Desulfofarcimen</taxon>
    </lineage>
</organism>
<sequence>MDISRSFKLWCTKNKLLKKYAHQLYINTAESWNNQWRIIHSRILIDRGIEPTEENLQKFHLEVNTLANKPEVRYLLKPVPVVFRSSNIANTEKRYPYLEKVLNRGFPATNHSLFDESYDGYVGKFNSLAKILDNQGIDIKLLRETIDAARKLERLQFYEVFLLGLRSGIETVIDQPEIIENAVKRIPLDHNEVI</sequence>
<dbReference type="KEGG" id="dae:Dtox_3716"/>
<dbReference type="STRING" id="485916.Dtox_3716"/>
<accession>C8VWR0</accession>
<protein>
    <submittedName>
        <fullName evidence="1">Uncharacterized protein</fullName>
    </submittedName>
</protein>
<evidence type="ECO:0000313" key="1">
    <source>
        <dbReference type="EMBL" id="ACV64424.1"/>
    </source>
</evidence>
<gene>
    <name evidence="1" type="ordered locus">Dtox_3716</name>
</gene>
<dbReference type="HOGENOM" id="CLU_1400523_0_0_9"/>
<dbReference type="EMBL" id="CP001720">
    <property type="protein sequence ID" value="ACV64424.1"/>
    <property type="molecule type" value="Genomic_DNA"/>
</dbReference>
<dbReference type="AlphaFoldDB" id="C8VWR0"/>
<dbReference type="Proteomes" id="UP000002217">
    <property type="component" value="Chromosome"/>
</dbReference>
<keyword evidence="2" id="KW-1185">Reference proteome</keyword>
<name>C8VWR0_DESAS</name>